<evidence type="ECO:0000313" key="2">
    <source>
        <dbReference type="Proteomes" id="UP001138768"/>
    </source>
</evidence>
<sequence>MGMFDSFLVPLGNREVEAQTKRFDCVLKTYRVGDLVSGAAPGLRVYFDQLRIDEDGRFVYRETESPTEDWTLFFVLANGVLVDTDAVAGTLGEELILQRIRTLNEIWQDSARLLERLTTFIAEKQKRIDRMNSSINAVRHVIRDTRRLRQGDDLSGPFSLIHESSRRLKQGDDPLDVIESVLGEDHRFFYSDPEVPTDRLADYRL</sequence>
<gene>
    <name evidence="1" type="ORF">CKO42_06195</name>
</gene>
<keyword evidence="2" id="KW-1185">Reference proteome</keyword>
<organism evidence="1 2">
    <name type="scientific">Lamprobacter modestohalophilus</name>
    <dbReference type="NCBI Taxonomy" id="1064514"/>
    <lineage>
        <taxon>Bacteria</taxon>
        <taxon>Pseudomonadati</taxon>
        <taxon>Pseudomonadota</taxon>
        <taxon>Gammaproteobacteria</taxon>
        <taxon>Chromatiales</taxon>
        <taxon>Chromatiaceae</taxon>
        <taxon>Lamprobacter</taxon>
    </lineage>
</organism>
<dbReference type="EMBL" id="NRRY01000007">
    <property type="protein sequence ID" value="MBK1618044.1"/>
    <property type="molecule type" value="Genomic_DNA"/>
</dbReference>
<proteinExistence type="predicted"/>
<reference evidence="1 2" key="1">
    <citation type="journal article" date="2020" name="Microorganisms">
        <title>Osmotic Adaptation and Compatible Solute Biosynthesis of Phototrophic Bacteria as Revealed from Genome Analyses.</title>
        <authorList>
            <person name="Imhoff J.F."/>
            <person name="Rahn T."/>
            <person name="Kunzel S."/>
            <person name="Keller A."/>
            <person name="Neulinger S.C."/>
        </authorList>
    </citation>
    <scope>NUCLEOTIDE SEQUENCE [LARGE SCALE GENOMIC DNA]</scope>
    <source>
        <strain evidence="1 2">DSM 25653</strain>
    </source>
</reference>
<protein>
    <submittedName>
        <fullName evidence="1">Uncharacterized protein</fullName>
    </submittedName>
</protein>
<accession>A0A9X1B3J4</accession>
<comment type="caution">
    <text evidence="1">The sequence shown here is derived from an EMBL/GenBank/DDBJ whole genome shotgun (WGS) entry which is preliminary data.</text>
</comment>
<dbReference type="Proteomes" id="UP001138768">
    <property type="component" value="Unassembled WGS sequence"/>
</dbReference>
<name>A0A9X1B3J4_9GAMM</name>
<dbReference type="RefSeq" id="WP_200240683.1">
    <property type="nucleotide sequence ID" value="NZ_JAXUFI010000004.1"/>
</dbReference>
<evidence type="ECO:0000313" key="1">
    <source>
        <dbReference type="EMBL" id="MBK1618044.1"/>
    </source>
</evidence>
<dbReference type="AlphaFoldDB" id="A0A9X1B3J4"/>